<organism evidence="2">
    <name type="scientific">Tanacetum cinerariifolium</name>
    <name type="common">Dalmatian daisy</name>
    <name type="synonym">Chrysanthemum cinerariifolium</name>
    <dbReference type="NCBI Taxonomy" id="118510"/>
    <lineage>
        <taxon>Eukaryota</taxon>
        <taxon>Viridiplantae</taxon>
        <taxon>Streptophyta</taxon>
        <taxon>Embryophyta</taxon>
        <taxon>Tracheophyta</taxon>
        <taxon>Spermatophyta</taxon>
        <taxon>Magnoliopsida</taxon>
        <taxon>eudicotyledons</taxon>
        <taxon>Gunneridae</taxon>
        <taxon>Pentapetalae</taxon>
        <taxon>asterids</taxon>
        <taxon>campanulids</taxon>
        <taxon>Asterales</taxon>
        <taxon>Asteraceae</taxon>
        <taxon>Asteroideae</taxon>
        <taxon>Anthemideae</taxon>
        <taxon>Anthemidinae</taxon>
        <taxon>Tanacetum</taxon>
    </lineage>
</organism>
<name>A0A699JBY0_TANCI</name>
<gene>
    <name evidence="2" type="ORF">Tci_599183</name>
</gene>
<feature type="region of interest" description="Disordered" evidence="1">
    <location>
        <begin position="309"/>
        <end position="333"/>
    </location>
</feature>
<evidence type="ECO:0008006" key="3">
    <source>
        <dbReference type="Google" id="ProtNLM"/>
    </source>
</evidence>
<comment type="caution">
    <text evidence="2">The sequence shown here is derived from an EMBL/GenBank/DDBJ whole genome shotgun (WGS) entry which is preliminary data.</text>
</comment>
<evidence type="ECO:0000256" key="1">
    <source>
        <dbReference type="SAM" id="MobiDB-lite"/>
    </source>
</evidence>
<dbReference type="EMBL" id="BKCJ010396085">
    <property type="protein sequence ID" value="GFA27211.1"/>
    <property type="molecule type" value="Genomic_DNA"/>
</dbReference>
<protein>
    <recommendedName>
        <fullName evidence="3">Reverse transcriptase domain-containing protein</fullName>
    </recommendedName>
</protein>
<proteinExistence type="predicted"/>
<accession>A0A699JBY0</accession>
<sequence length="381" mass="43500">MHNDVKDLIGRALNSKLISINLKSQRLDKEKQEVKNIVEQAPKRRTRLTKCLENFKVIYKKSSISLNNTSQISSVIAITLVLPTKEPDNSLSMEDENLSTILETESDEVIKSSIENLVPIPSESEVTSDNENESFSVEDVPKENFRIYSNHLFDNEIISSKIDLHHFNAESDLIESLLNRYTLIDSSPKFDYLLEEFSDELAHIDPLPPGIVEADFDLEEEIRLVENLLYDNSSPRPPEEINAEIADTIVESLSPSPIPVEDSDSQIEDIDLFLDMDNLMPSGIENDNYDSKRDIHFLEDLLSNDPFSLPENELPNFDHHDDPSFSRPPSEPPDVFFDFEPDTGVLTSRVMEDISEHHSPMMMYGENIPHVDVPYLHFYPP</sequence>
<reference evidence="2" key="1">
    <citation type="journal article" date="2019" name="Sci. Rep.">
        <title>Draft genome of Tanacetum cinerariifolium, the natural source of mosquito coil.</title>
        <authorList>
            <person name="Yamashiro T."/>
            <person name="Shiraishi A."/>
            <person name="Satake H."/>
            <person name="Nakayama K."/>
        </authorList>
    </citation>
    <scope>NUCLEOTIDE SEQUENCE</scope>
</reference>
<evidence type="ECO:0000313" key="2">
    <source>
        <dbReference type="EMBL" id="GFA27211.1"/>
    </source>
</evidence>
<dbReference type="AlphaFoldDB" id="A0A699JBY0"/>